<dbReference type="Proteomes" id="UP000014978">
    <property type="component" value="Unassembled WGS sequence"/>
</dbReference>
<organism evidence="1 2">
    <name type="scientific">Spraguea lophii (strain 42_110)</name>
    <name type="common">Microsporidian parasite</name>
    <dbReference type="NCBI Taxonomy" id="1358809"/>
    <lineage>
        <taxon>Eukaryota</taxon>
        <taxon>Fungi</taxon>
        <taxon>Fungi incertae sedis</taxon>
        <taxon>Microsporidia</taxon>
        <taxon>Spragueidae</taxon>
        <taxon>Spraguea</taxon>
    </lineage>
</organism>
<dbReference type="HOGENOM" id="CLU_1590442_0_0_1"/>
<feature type="non-terminal residue" evidence="1">
    <location>
        <position position="1"/>
    </location>
</feature>
<comment type="caution">
    <text evidence="1">The sequence shown here is derived from an EMBL/GenBank/DDBJ whole genome shotgun (WGS) entry which is preliminary data.</text>
</comment>
<gene>
    <name evidence="1" type="ORF">SLOPH_2547</name>
</gene>
<evidence type="ECO:0000313" key="1">
    <source>
        <dbReference type="EMBL" id="EPR77691.1"/>
    </source>
</evidence>
<proteinExistence type="predicted"/>
<protein>
    <submittedName>
        <fullName evidence="1">Uncharacterized protein</fullName>
    </submittedName>
</protein>
<reference evidence="2" key="1">
    <citation type="journal article" date="2013" name="PLoS Genet.">
        <title>The genome of Spraguea lophii and the basis of host-microsporidian interactions.</title>
        <authorList>
            <person name="Campbell S.E."/>
            <person name="Williams T.A."/>
            <person name="Yousuf A."/>
            <person name="Soanes D.M."/>
            <person name="Paszkiewicz K.H."/>
            <person name="Williams B.A.P."/>
        </authorList>
    </citation>
    <scope>NUCLEOTIDE SEQUENCE [LARGE SCALE GENOMIC DNA]</scope>
    <source>
        <strain evidence="2">42_110</strain>
    </source>
</reference>
<dbReference type="AlphaFoldDB" id="S7W4N4"/>
<dbReference type="InParanoid" id="S7W4N4"/>
<evidence type="ECO:0000313" key="2">
    <source>
        <dbReference type="Proteomes" id="UP000014978"/>
    </source>
</evidence>
<keyword evidence="2" id="KW-1185">Reference proteome</keyword>
<name>S7W4N4_SPRLO</name>
<dbReference type="VEuPathDB" id="MicrosporidiaDB:SLOPH_2547"/>
<dbReference type="STRING" id="1358809.S7W4N4"/>
<accession>S7W4N4</accession>
<sequence>NKSFINKKIKKNIDKNYKYKKIQNNPFNMKFYNVTAVAIFFFHVKKILGISINNTVIKPSGILKNKDVRKKGNHDLTNAEHVEYQIEYKSPTEAKNTKNSLKSRIINLRKGIKTNITNLFKPQKKNIIEHPNLNIFRDKPLPPSPSSYYYRKTIPYSRLTPRYNYEDL</sequence>
<dbReference type="EMBL" id="ATCN01001347">
    <property type="protein sequence ID" value="EPR77691.1"/>
    <property type="molecule type" value="Genomic_DNA"/>
</dbReference>